<dbReference type="EMBL" id="BAKI01000002">
    <property type="protein sequence ID" value="GAF35339.1"/>
    <property type="molecule type" value="Genomic_DNA"/>
</dbReference>
<dbReference type="RefSeq" id="WP_035177547.1">
    <property type="nucleotide sequence ID" value="NZ_AZFY01000021.1"/>
</dbReference>
<evidence type="ECO:0000313" key="3">
    <source>
        <dbReference type="Proteomes" id="UP000019488"/>
    </source>
</evidence>
<dbReference type="EMBL" id="AZFY01000021">
    <property type="protein sequence ID" value="KRM11620.1"/>
    <property type="molecule type" value="Genomic_DNA"/>
</dbReference>
<dbReference type="Proteomes" id="UP000051966">
    <property type="component" value="Unassembled WGS sequence"/>
</dbReference>
<sequence>MAFFRVRFINKIRPETIEIRYRAILEEPTSDTLFEGSQLFNREFLKPELLKTGEAALRAIENIFAAIPDNLVLNQLSFEQSHDRSILEVPSKSSFDQFIISHHQLNRVQTHTNQDGRQVIDTKMITELRIG</sequence>
<evidence type="ECO:0000313" key="2">
    <source>
        <dbReference type="EMBL" id="KRM11620.1"/>
    </source>
</evidence>
<dbReference type="OrthoDB" id="2294482at2"/>
<evidence type="ECO:0000313" key="1">
    <source>
        <dbReference type="EMBL" id="GAF35339.1"/>
    </source>
</evidence>
<keyword evidence="4" id="KW-1185">Reference proteome</keyword>
<dbReference type="PATRIC" id="fig|1423743.5.peg.1298"/>
<evidence type="ECO:0000313" key="4">
    <source>
        <dbReference type="Proteomes" id="UP000051966"/>
    </source>
</evidence>
<gene>
    <name evidence="2" type="ORF">FD41_GL001253</name>
    <name evidence="1" type="ORF">JCM14108_222</name>
</gene>
<organism evidence="1 3">
    <name type="scientific">Lentilactobacillus farraginis DSM 18382 = JCM 14108</name>
    <dbReference type="NCBI Taxonomy" id="1423743"/>
    <lineage>
        <taxon>Bacteria</taxon>
        <taxon>Bacillati</taxon>
        <taxon>Bacillota</taxon>
        <taxon>Bacilli</taxon>
        <taxon>Lactobacillales</taxon>
        <taxon>Lactobacillaceae</taxon>
        <taxon>Lentilactobacillus</taxon>
    </lineage>
</organism>
<dbReference type="eggNOG" id="ENOG50309Y2">
    <property type="taxonomic scope" value="Bacteria"/>
</dbReference>
<dbReference type="AlphaFoldDB" id="X0P935"/>
<protein>
    <submittedName>
        <fullName evidence="1">Uncharacterized protein</fullName>
    </submittedName>
</protein>
<comment type="caution">
    <text evidence="1">The sequence shown here is derived from an EMBL/GenBank/DDBJ whole genome shotgun (WGS) entry which is preliminary data.</text>
</comment>
<dbReference type="STRING" id="1423743.FD41_GL001253"/>
<proteinExistence type="predicted"/>
<name>X0P935_9LACO</name>
<reference evidence="1" key="1">
    <citation type="journal article" date="2014" name="Genome Announc.">
        <title>Draft Genome Sequences of Two Lactobacillus Strains, L. farraginis JCM 14108T and L. composti JCM 14202T, Isolated from Compost of Distilled Shochu Residue.</title>
        <authorList>
            <person name="Yuki M."/>
            <person name="Oshima K."/>
            <person name="Suda W."/>
            <person name="Kitahara M."/>
            <person name="Kitamura K."/>
            <person name="Iida T."/>
            <person name="Hattori M."/>
            <person name="Ohkuma M."/>
        </authorList>
    </citation>
    <scope>NUCLEOTIDE SEQUENCE [LARGE SCALE GENOMIC DNA]</scope>
    <source>
        <strain evidence="1">JCM 14108</strain>
    </source>
</reference>
<accession>X0P935</accession>
<reference evidence="2 4" key="2">
    <citation type="journal article" date="2015" name="Genome Announc.">
        <title>Expanding the biotechnology potential of lactobacilli through comparative genomics of 213 strains and associated genera.</title>
        <authorList>
            <person name="Sun Z."/>
            <person name="Harris H.M."/>
            <person name="McCann A."/>
            <person name="Guo C."/>
            <person name="Argimon S."/>
            <person name="Zhang W."/>
            <person name="Yang X."/>
            <person name="Jeffery I.B."/>
            <person name="Cooney J.C."/>
            <person name="Kagawa T.F."/>
            <person name="Liu W."/>
            <person name="Song Y."/>
            <person name="Salvetti E."/>
            <person name="Wrobel A."/>
            <person name="Rasinkangas P."/>
            <person name="Parkhill J."/>
            <person name="Rea M.C."/>
            <person name="O'Sullivan O."/>
            <person name="Ritari J."/>
            <person name="Douillard F.P."/>
            <person name="Paul Ross R."/>
            <person name="Yang R."/>
            <person name="Briner A.E."/>
            <person name="Felis G.E."/>
            <person name="de Vos W.M."/>
            <person name="Barrangou R."/>
            <person name="Klaenhammer T.R."/>
            <person name="Caufield P.W."/>
            <person name="Cui Y."/>
            <person name="Zhang H."/>
            <person name="O'Toole P.W."/>
        </authorList>
    </citation>
    <scope>NUCLEOTIDE SEQUENCE [LARGE SCALE GENOMIC DNA]</scope>
    <source>
        <strain evidence="2 4">DSM 18382</strain>
    </source>
</reference>
<dbReference type="Proteomes" id="UP000019488">
    <property type="component" value="Unassembled WGS sequence"/>
</dbReference>